<name>A0A0E9VGA8_ANGAN</name>
<dbReference type="AlphaFoldDB" id="A0A0E9VGA8"/>
<organism evidence="1">
    <name type="scientific">Anguilla anguilla</name>
    <name type="common">European freshwater eel</name>
    <name type="synonym">Muraena anguilla</name>
    <dbReference type="NCBI Taxonomy" id="7936"/>
    <lineage>
        <taxon>Eukaryota</taxon>
        <taxon>Metazoa</taxon>
        <taxon>Chordata</taxon>
        <taxon>Craniata</taxon>
        <taxon>Vertebrata</taxon>
        <taxon>Euteleostomi</taxon>
        <taxon>Actinopterygii</taxon>
        <taxon>Neopterygii</taxon>
        <taxon>Teleostei</taxon>
        <taxon>Anguilliformes</taxon>
        <taxon>Anguillidae</taxon>
        <taxon>Anguilla</taxon>
    </lineage>
</organism>
<protein>
    <submittedName>
        <fullName evidence="1">Uncharacterized protein</fullName>
    </submittedName>
</protein>
<proteinExistence type="predicted"/>
<reference evidence="1" key="2">
    <citation type="journal article" date="2015" name="Fish Shellfish Immunol.">
        <title>Early steps in the European eel (Anguilla anguilla)-Vibrio vulnificus interaction in the gills: Role of the RtxA13 toxin.</title>
        <authorList>
            <person name="Callol A."/>
            <person name="Pajuelo D."/>
            <person name="Ebbesson L."/>
            <person name="Teles M."/>
            <person name="MacKenzie S."/>
            <person name="Amaro C."/>
        </authorList>
    </citation>
    <scope>NUCLEOTIDE SEQUENCE</scope>
</reference>
<dbReference type="EMBL" id="GBXM01031408">
    <property type="protein sequence ID" value="JAH77169.1"/>
    <property type="molecule type" value="Transcribed_RNA"/>
</dbReference>
<accession>A0A0E9VGA8</accession>
<evidence type="ECO:0000313" key="1">
    <source>
        <dbReference type="EMBL" id="JAH77169.1"/>
    </source>
</evidence>
<sequence>MVMSMNRNGTSCISSDMTFLLNSWGY</sequence>
<reference evidence="1" key="1">
    <citation type="submission" date="2014-11" db="EMBL/GenBank/DDBJ databases">
        <authorList>
            <person name="Amaro Gonzalez C."/>
        </authorList>
    </citation>
    <scope>NUCLEOTIDE SEQUENCE</scope>
</reference>